<keyword evidence="2" id="KW-1185">Reference proteome</keyword>
<name>A0ABW2Y1R2_9BIFI</name>
<protein>
    <submittedName>
        <fullName evidence="1">Uncharacterized protein</fullName>
    </submittedName>
</protein>
<dbReference type="EMBL" id="JBHTHQ010000005">
    <property type="protein sequence ID" value="MFD0704198.1"/>
    <property type="molecule type" value="Genomic_DNA"/>
</dbReference>
<comment type="caution">
    <text evidence="1">The sequence shown here is derived from an EMBL/GenBank/DDBJ whole genome shotgun (WGS) entry which is preliminary data.</text>
</comment>
<accession>A0ABW2Y1R2</accession>
<organism evidence="1 2">
    <name type="scientific">Alloscardovia venturai</name>
    <dbReference type="NCBI Taxonomy" id="1769421"/>
    <lineage>
        <taxon>Bacteria</taxon>
        <taxon>Bacillati</taxon>
        <taxon>Actinomycetota</taxon>
        <taxon>Actinomycetes</taxon>
        <taxon>Bifidobacteriales</taxon>
        <taxon>Bifidobacteriaceae</taxon>
        <taxon>Alloscardovia</taxon>
    </lineage>
</organism>
<gene>
    <name evidence="1" type="ORF">ACFQY8_00295</name>
</gene>
<proteinExistence type="predicted"/>
<evidence type="ECO:0000313" key="2">
    <source>
        <dbReference type="Proteomes" id="UP001597036"/>
    </source>
</evidence>
<reference evidence="2" key="1">
    <citation type="journal article" date="2019" name="Int. J. Syst. Evol. Microbiol.">
        <title>The Global Catalogue of Microorganisms (GCM) 10K type strain sequencing project: providing services to taxonomists for standard genome sequencing and annotation.</title>
        <authorList>
            <consortium name="The Broad Institute Genomics Platform"/>
            <consortium name="The Broad Institute Genome Sequencing Center for Infectious Disease"/>
            <person name="Wu L."/>
            <person name="Ma J."/>
        </authorList>
    </citation>
    <scope>NUCLEOTIDE SEQUENCE [LARGE SCALE GENOMIC DNA]</scope>
    <source>
        <strain evidence="2">CCM 8604</strain>
    </source>
</reference>
<dbReference type="Proteomes" id="UP001597036">
    <property type="component" value="Unassembled WGS sequence"/>
</dbReference>
<evidence type="ECO:0000313" key="1">
    <source>
        <dbReference type="EMBL" id="MFD0704198.1"/>
    </source>
</evidence>
<dbReference type="RefSeq" id="WP_377937509.1">
    <property type="nucleotide sequence ID" value="NZ_JBHTHQ010000005.1"/>
</dbReference>
<sequence length="138" mass="15154">MDDVNYDKTYAYIDRSPSPSQAGTSVDVVGLLGKAWDGLTGATQAVKKEFVKSMVRNFNVQSAQVTLANEKMEYELAVQTQAQLASETLTKLESDARDAIFGTFSTAAQDKAKEIRKEYDKLRDSAQAQAHTALIIVE</sequence>